<keyword evidence="2" id="KW-1185">Reference proteome</keyword>
<reference key="2">
    <citation type="submission" date="2011-10" db="EMBL/GenBank/DDBJ databases">
        <title>The genome and transcriptome sequence of Clonorchis sinensis provide insights into the carcinogenic liver fluke.</title>
        <authorList>
            <person name="Wang X."/>
            <person name="Huang Y."/>
            <person name="Chen W."/>
            <person name="Liu H."/>
            <person name="Guo L."/>
            <person name="Chen Y."/>
            <person name="Luo F."/>
            <person name="Zhou W."/>
            <person name="Sun J."/>
            <person name="Mao Q."/>
            <person name="Liang P."/>
            <person name="Zhou C."/>
            <person name="Tian Y."/>
            <person name="Men J."/>
            <person name="Lv X."/>
            <person name="Huang L."/>
            <person name="Zhou J."/>
            <person name="Hu Y."/>
            <person name="Li R."/>
            <person name="Zhang F."/>
            <person name="Lei H."/>
            <person name="Li X."/>
            <person name="Hu X."/>
            <person name="Liang C."/>
            <person name="Xu J."/>
            <person name="Wu Z."/>
            <person name="Yu X."/>
        </authorList>
    </citation>
    <scope>NUCLEOTIDE SEQUENCE</scope>
    <source>
        <strain>Henan</strain>
    </source>
</reference>
<name>G7YF07_CLOSI</name>
<evidence type="ECO:0000313" key="2">
    <source>
        <dbReference type="Proteomes" id="UP000008909"/>
    </source>
</evidence>
<organism evidence="1 2">
    <name type="scientific">Clonorchis sinensis</name>
    <name type="common">Chinese liver fluke</name>
    <dbReference type="NCBI Taxonomy" id="79923"/>
    <lineage>
        <taxon>Eukaryota</taxon>
        <taxon>Metazoa</taxon>
        <taxon>Spiralia</taxon>
        <taxon>Lophotrochozoa</taxon>
        <taxon>Platyhelminthes</taxon>
        <taxon>Trematoda</taxon>
        <taxon>Digenea</taxon>
        <taxon>Opisthorchiida</taxon>
        <taxon>Opisthorchiata</taxon>
        <taxon>Opisthorchiidae</taxon>
        <taxon>Clonorchis</taxon>
    </lineage>
</organism>
<dbReference type="Proteomes" id="UP000008909">
    <property type="component" value="Unassembled WGS sequence"/>
</dbReference>
<dbReference type="InterPro" id="IPR013320">
    <property type="entry name" value="ConA-like_dom_sf"/>
</dbReference>
<dbReference type="AlphaFoldDB" id="G7YF07"/>
<proteinExistence type="predicted"/>
<sequence>MYVLKLDSVWAETTAGKHVNEQVPYHKHLRRKHDVNWDITYLLNRRYEIARADEDFPIVIQPPADGTLYHVPAMRLFPDAQLPNDTFFIHMLFKPQKELLERGVYLFSIRDPDNTLRLSLQVVHRSAYQVVLTYNPVESVEGEKSVDFSVPWTDAYWHLGIHFEQNQTKFYTSCSDTETVPYHTVPTTGILGTRLFRDGATFFALNSGLQSSPEYYVCKCYSLINVLTAKLELLSKALTDANTKNAAIWTKVDKEDSSLNEYLALSTPGPLAEKKDTQLSDAAVKTATASLVDRRVRES</sequence>
<gene>
    <name evidence="1" type="ORF">CLF_106354</name>
</gene>
<evidence type="ECO:0000313" key="1">
    <source>
        <dbReference type="EMBL" id="GAA51542.1"/>
    </source>
</evidence>
<evidence type="ECO:0008006" key="3">
    <source>
        <dbReference type="Google" id="ProtNLM"/>
    </source>
</evidence>
<reference evidence="1" key="1">
    <citation type="journal article" date="2011" name="Genome Biol.">
        <title>The draft genome of the carcinogenic human liver fluke Clonorchis sinensis.</title>
        <authorList>
            <person name="Wang X."/>
            <person name="Chen W."/>
            <person name="Huang Y."/>
            <person name="Sun J."/>
            <person name="Men J."/>
            <person name="Liu H."/>
            <person name="Luo F."/>
            <person name="Guo L."/>
            <person name="Lv X."/>
            <person name="Deng C."/>
            <person name="Zhou C."/>
            <person name="Fan Y."/>
            <person name="Li X."/>
            <person name="Huang L."/>
            <person name="Hu Y."/>
            <person name="Liang C."/>
            <person name="Hu X."/>
            <person name="Xu J."/>
            <person name="Yu X."/>
        </authorList>
    </citation>
    <scope>NUCLEOTIDE SEQUENCE [LARGE SCALE GENOMIC DNA]</scope>
    <source>
        <strain evidence="1">Henan</strain>
    </source>
</reference>
<protein>
    <recommendedName>
        <fullName evidence="3">Laminin G domain-containing protein</fullName>
    </recommendedName>
</protein>
<dbReference type="SUPFAM" id="SSF49899">
    <property type="entry name" value="Concanavalin A-like lectins/glucanases"/>
    <property type="match status" value="1"/>
</dbReference>
<dbReference type="Gene3D" id="2.60.120.200">
    <property type="match status" value="1"/>
</dbReference>
<accession>G7YF07</accession>
<dbReference type="EMBL" id="DF143166">
    <property type="protein sequence ID" value="GAA51542.1"/>
    <property type="molecule type" value="Genomic_DNA"/>
</dbReference>